<accession>A0ABT5TY34</accession>
<feature type="domain" description="Low molecular weight protein antigen 6 PH" evidence="2">
    <location>
        <begin position="81"/>
        <end position="135"/>
    </location>
</feature>
<proteinExistence type="predicted"/>
<keyword evidence="1" id="KW-0472">Membrane</keyword>
<evidence type="ECO:0000313" key="4">
    <source>
        <dbReference type="Proteomes" id="UP001165561"/>
    </source>
</evidence>
<keyword evidence="4" id="KW-1185">Reference proteome</keyword>
<name>A0ABT5TY34_9MICO</name>
<comment type="caution">
    <text evidence="3">The sequence shown here is derived from an EMBL/GenBank/DDBJ whole genome shotgun (WGS) entry which is preliminary data.</text>
</comment>
<reference evidence="3" key="1">
    <citation type="submission" date="2023-02" db="EMBL/GenBank/DDBJ databases">
        <title>Georgenia sp.10Sc9-8, isolated from a soil sample collected from the Taklamakan desert.</title>
        <authorList>
            <person name="Liu S."/>
        </authorList>
    </citation>
    <scope>NUCLEOTIDE SEQUENCE</scope>
    <source>
        <strain evidence="3">10Sc9-8</strain>
    </source>
</reference>
<gene>
    <name evidence="3" type="ORF">PU560_10920</name>
</gene>
<evidence type="ECO:0000256" key="1">
    <source>
        <dbReference type="SAM" id="Phobius"/>
    </source>
</evidence>
<keyword evidence="1" id="KW-1133">Transmembrane helix</keyword>
<dbReference type="Proteomes" id="UP001165561">
    <property type="component" value="Unassembled WGS sequence"/>
</dbReference>
<organism evidence="3 4">
    <name type="scientific">Georgenia halotolerans</name>
    <dbReference type="NCBI Taxonomy" id="3028317"/>
    <lineage>
        <taxon>Bacteria</taxon>
        <taxon>Bacillati</taxon>
        <taxon>Actinomycetota</taxon>
        <taxon>Actinomycetes</taxon>
        <taxon>Micrococcales</taxon>
        <taxon>Bogoriellaceae</taxon>
        <taxon>Georgenia</taxon>
    </lineage>
</organism>
<dbReference type="Pfam" id="PF10756">
    <property type="entry name" value="bPH_6"/>
    <property type="match status" value="1"/>
</dbReference>
<sequence length="152" mass="16563">MDRDGEGRADEAAEPGSETWYPSWRRTGIVLLIILSALFATAAVTQLATSDIDSGWDLFTPSSSAIWAGATAFLAWMHSKTRLQADADGLHVTAPGGRTTTYPWEDIREIRPNIAKAKKTPLVIVRNSGSTVDLPVTEEDLDALRRWHAAAT</sequence>
<dbReference type="EMBL" id="JARACI010001017">
    <property type="protein sequence ID" value="MDD9206974.1"/>
    <property type="molecule type" value="Genomic_DNA"/>
</dbReference>
<protein>
    <submittedName>
        <fullName evidence="3">PH domain-containing protein</fullName>
    </submittedName>
</protein>
<evidence type="ECO:0000313" key="3">
    <source>
        <dbReference type="EMBL" id="MDD9206974.1"/>
    </source>
</evidence>
<keyword evidence="1" id="KW-0812">Transmembrane</keyword>
<dbReference type="InterPro" id="IPR019692">
    <property type="entry name" value="CFP-6_PH"/>
</dbReference>
<feature type="transmembrane region" description="Helical" evidence="1">
    <location>
        <begin position="29"/>
        <end position="47"/>
    </location>
</feature>
<feature type="transmembrane region" description="Helical" evidence="1">
    <location>
        <begin position="59"/>
        <end position="77"/>
    </location>
</feature>
<evidence type="ECO:0000259" key="2">
    <source>
        <dbReference type="Pfam" id="PF10756"/>
    </source>
</evidence>